<proteinExistence type="inferred from homology"/>
<feature type="binding site" evidence="4">
    <location>
        <position position="122"/>
    </location>
    <ligand>
        <name>NAD(+)</name>
        <dbReference type="ChEBI" id="CHEBI:57540"/>
    </ligand>
</feature>
<dbReference type="EMBL" id="CP046956">
    <property type="protein sequence ID" value="QTN01036.1"/>
    <property type="molecule type" value="Genomic_DNA"/>
</dbReference>
<dbReference type="Proteomes" id="UP000665043">
    <property type="component" value="Chromosome"/>
</dbReference>
<evidence type="ECO:0000256" key="5">
    <source>
        <dbReference type="PROSITE-ProRule" id="PRU00236"/>
    </source>
</evidence>
<dbReference type="InterPro" id="IPR028628">
    <property type="entry name" value="Sirtuin_class_U"/>
</dbReference>
<keyword evidence="4 5" id="KW-0862">Zinc</keyword>
<dbReference type="Pfam" id="PF02146">
    <property type="entry name" value="SIR2"/>
    <property type="match status" value="1"/>
</dbReference>
<keyword evidence="2 4" id="KW-0808">Transferase</keyword>
<keyword evidence="3 4" id="KW-0520">NAD</keyword>
<dbReference type="NCBIfam" id="NF001754">
    <property type="entry name" value="PRK00481.1-4"/>
    <property type="match status" value="1"/>
</dbReference>
<feature type="binding site" evidence="4">
    <location>
        <position position="192"/>
    </location>
    <ligand>
        <name>NAD(+)</name>
        <dbReference type="ChEBI" id="CHEBI:57540"/>
    </ligand>
</feature>
<dbReference type="RefSeq" id="WP_209366156.1">
    <property type="nucleotide sequence ID" value="NZ_CP046956.1"/>
</dbReference>
<keyword evidence="1 4" id="KW-0963">Cytoplasm</keyword>
<feature type="binding site" evidence="4">
    <location>
        <position position="191"/>
    </location>
    <ligand>
        <name>NAD(+)</name>
        <dbReference type="ChEBI" id="CHEBI:57540"/>
    </ligand>
</feature>
<feature type="binding site" evidence="4">
    <location>
        <position position="106"/>
    </location>
    <ligand>
        <name>NAD(+)</name>
        <dbReference type="ChEBI" id="CHEBI:57540"/>
    </ligand>
</feature>
<evidence type="ECO:0000256" key="4">
    <source>
        <dbReference type="HAMAP-Rule" id="MF_01968"/>
    </source>
</evidence>
<dbReference type="InterPro" id="IPR026590">
    <property type="entry name" value="Ssirtuin_cat_dom"/>
</dbReference>
<dbReference type="InterPro" id="IPR050134">
    <property type="entry name" value="NAD-dep_sirtuin_deacylases"/>
</dbReference>
<dbReference type="InterPro" id="IPR026591">
    <property type="entry name" value="Sirtuin_cat_small_dom_sf"/>
</dbReference>
<keyword evidence="8" id="KW-1185">Reference proteome</keyword>
<reference evidence="7 8" key="1">
    <citation type="submission" date="2019-12" db="EMBL/GenBank/DDBJ databases">
        <title>The whole genome sequencing of a strain isolated from a Mars analog, Dalangtan Playa.</title>
        <authorList>
            <person name="Huang T."/>
        </authorList>
    </citation>
    <scope>NUCLEOTIDE SEQUENCE [LARGE SCALE GENOMIC DNA]</scope>
    <source>
        <strain evidence="7 8">DP4-553-S</strain>
    </source>
</reference>
<dbReference type="InterPro" id="IPR003000">
    <property type="entry name" value="Sirtuin"/>
</dbReference>
<feature type="binding site" evidence="4">
    <location>
        <position position="107"/>
    </location>
    <ligand>
        <name>nicotinamide</name>
        <dbReference type="ChEBI" id="CHEBI:17154"/>
    </ligand>
</feature>
<gene>
    <name evidence="4" type="primary">cobB</name>
    <name evidence="7" type="ORF">ERJ70_18120</name>
</gene>
<feature type="binding site" evidence="4">
    <location>
        <position position="106"/>
    </location>
    <ligand>
        <name>nicotinamide</name>
        <dbReference type="ChEBI" id="CHEBI:17154"/>
    </ligand>
</feature>
<comment type="caution">
    <text evidence="4">Lacks conserved residue(s) required for the propagation of feature annotation.</text>
</comment>
<name>A0ABX7VYX1_9BACI</name>
<comment type="similarity">
    <text evidence="4">Belongs to the sirtuin family. Class U subfamily.</text>
</comment>
<protein>
    <recommendedName>
        <fullName evidence="4">NAD-dependent protein deacetylase</fullName>
        <ecNumber evidence="4">2.3.1.286</ecNumber>
    </recommendedName>
    <alternativeName>
        <fullName evidence="4">Regulatory protein SIR2 homolog</fullName>
    </alternativeName>
</protein>
<feature type="binding site" evidence="4 5">
    <location>
        <position position="155"/>
    </location>
    <ligand>
        <name>Zn(2+)</name>
        <dbReference type="ChEBI" id="CHEBI:29105"/>
    </ligand>
</feature>
<keyword evidence="4 5" id="KW-0479">Metal-binding</keyword>
<dbReference type="Gene3D" id="3.30.1600.10">
    <property type="entry name" value="SIR2/SIRT2 'Small Domain"/>
    <property type="match status" value="1"/>
</dbReference>
<comment type="catalytic activity">
    <reaction evidence="4">
        <text>N(6)-acetyl-L-lysyl-[protein] + NAD(+) + H2O = 2''-O-acetyl-ADP-D-ribose + nicotinamide + L-lysyl-[protein]</text>
        <dbReference type="Rhea" id="RHEA:43636"/>
        <dbReference type="Rhea" id="RHEA-COMP:9752"/>
        <dbReference type="Rhea" id="RHEA-COMP:10731"/>
        <dbReference type="ChEBI" id="CHEBI:15377"/>
        <dbReference type="ChEBI" id="CHEBI:17154"/>
        <dbReference type="ChEBI" id="CHEBI:29969"/>
        <dbReference type="ChEBI" id="CHEBI:57540"/>
        <dbReference type="ChEBI" id="CHEBI:61930"/>
        <dbReference type="ChEBI" id="CHEBI:83767"/>
        <dbReference type="EC" id="2.3.1.286"/>
    </reaction>
</comment>
<feature type="binding site" evidence="4">
    <location>
        <position position="107"/>
    </location>
    <ligand>
        <name>NAD(+)</name>
        <dbReference type="ChEBI" id="CHEBI:57540"/>
    </ligand>
</feature>
<dbReference type="EC" id="2.3.1.286" evidence="4"/>
<comment type="cofactor">
    <cofactor evidence="4">
        <name>Zn(2+)</name>
        <dbReference type="ChEBI" id="CHEBI:29105"/>
    </cofactor>
    <text evidence="4">Binds 1 zinc ion per subunit.</text>
</comment>
<comment type="subcellular location">
    <subcellularLocation>
        <location evidence="4">Cytoplasm</location>
    </subcellularLocation>
</comment>
<feature type="binding site" evidence="4">
    <location>
        <position position="35"/>
    </location>
    <ligand>
        <name>nicotinamide</name>
        <dbReference type="ChEBI" id="CHEBI:17154"/>
    </ligand>
</feature>
<feature type="binding site" evidence="4 5">
    <location>
        <position position="150"/>
    </location>
    <ligand>
        <name>Zn(2+)</name>
        <dbReference type="ChEBI" id="CHEBI:29105"/>
    </ligand>
</feature>
<evidence type="ECO:0000313" key="8">
    <source>
        <dbReference type="Proteomes" id="UP000665043"/>
    </source>
</evidence>
<comment type="function">
    <text evidence="4">NAD-dependent protein deacetylase which modulates the activities of several enzymes which are inactive in their acetylated form.</text>
</comment>
<dbReference type="SUPFAM" id="SSF52467">
    <property type="entry name" value="DHS-like NAD/FAD-binding domain"/>
    <property type="match status" value="1"/>
</dbReference>
<dbReference type="PANTHER" id="PTHR11085">
    <property type="entry name" value="NAD-DEPENDENT PROTEIN DEACYLASE SIRTUIN-5, MITOCHONDRIAL-RELATED"/>
    <property type="match status" value="1"/>
</dbReference>
<feature type="binding site" evidence="4 5">
    <location>
        <position position="130"/>
    </location>
    <ligand>
        <name>Zn(2+)</name>
        <dbReference type="ChEBI" id="CHEBI:29105"/>
    </ligand>
</feature>
<feature type="binding site" evidence="4">
    <location>
        <position position="104"/>
    </location>
    <ligand>
        <name>NAD(+)</name>
        <dbReference type="ChEBI" id="CHEBI:57540"/>
    </ligand>
</feature>
<organism evidence="7 8">
    <name type="scientific">Sediminibacillus dalangtanensis</name>
    <dbReference type="NCBI Taxonomy" id="2729421"/>
    <lineage>
        <taxon>Bacteria</taxon>
        <taxon>Bacillati</taxon>
        <taxon>Bacillota</taxon>
        <taxon>Bacilli</taxon>
        <taxon>Bacillales</taxon>
        <taxon>Bacillaceae</taxon>
        <taxon>Sediminibacillus</taxon>
    </lineage>
</organism>
<dbReference type="HAMAP" id="MF_01968">
    <property type="entry name" value="Sirtuin_ClassU"/>
    <property type="match status" value="1"/>
</dbReference>
<feature type="domain" description="Deacetylase sirtuin-type" evidence="6">
    <location>
        <begin position="1"/>
        <end position="245"/>
    </location>
</feature>
<dbReference type="InterPro" id="IPR029035">
    <property type="entry name" value="DHS-like_NAD/FAD-binding_dom"/>
</dbReference>
<feature type="binding site" evidence="4 5">
    <location>
        <position position="133"/>
    </location>
    <ligand>
        <name>Zn(2+)</name>
        <dbReference type="ChEBI" id="CHEBI:29105"/>
    </ligand>
</feature>
<dbReference type="PROSITE" id="PS50305">
    <property type="entry name" value="SIRTUIN"/>
    <property type="match status" value="1"/>
</dbReference>
<feature type="binding site" evidence="4">
    <location>
        <position position="233"/>
    </location>
    <ligand>
        <name>NAD(+)</name>
        <dbReference type="ChEBI" id="CHEBI:57540"/>
    </ligand>
</feature>
<evidence type="ECO:0000256" key="2">
    <source>
        <dbReference type="ARBA" id="ARBA00022679"/>
    </source>
</evidence>
<evidence type="ECO:0000259" key="6">
    <source>
        <dbReference type="PROSITE" id="PS50305"/>
    </source>
</evidence>
<feature type="binding site" evidence="4">
    <location>
        <position position="24"/>
    </location>
    <ligand>
        <name>NAD(+)</name>
        <dbReference type="ChEBI" id="CHEBI:57540"/>
    </ligand>
</feature>
<evidence type="ECO:0000256" key="1">
    <source>
        <dbReference type="ARBA" id="ARBA00022490"/>
    </source>
</evidence>
<feature type="binding site" evidence="4">
    <location>
        <position position="36"/>
    </location>
    <ligand>
        <name>NAD(+)</name>
        <dbReference type="ChEBI" id="CHEBI:57540"/>
    </ligand>
</feature>
<feature type="binding site" evidence="4">
    <location>
        <position position="216"/>
    </location>
    <ligand>
        <name>NAD(+)</name>
        <dbReference type="ChEBI" id="CHEBI:57540"/>
    </ligand>
</feature>
<evidence type="ECO:0000313" key="7">
    <source>
        <dbReference type="EMBL" id="QTN01036.1"/>
    </source>
</evidence>
<dbReference type="CDD" id="cd01407">
    <property type="entry name" value="SIR2-fam"/>
    <property type="match status" value="1"/>
</dbReference>
<evidence type="ECO:0000256" key="3">
    <source>
        <dbReference type="ARBA" id="ARBA00023027"/>
    </source>
</evidence>
<dbReference type="PANTHER" id="PTHR11085:SF4">
    <property type="entry name" value="NAD-DEPENDENT PROTEIN DEACYLASE"/>
    <property type="match status" value="1"/>
</dbReference>
<sequence>MESQVKKLAVEIDKANTIAVLTGAGVSTASGIPDFRSANGIWREDQSREYYMSRAYFQRNPEDFWMKYKEIFRLKLLKNYAPNHVHLFLREMEQKGKQVSIVTQNVDGLHTAAGNQHVIEYHGNLNTATCPACGTQYPLEHVMTEQVPHCIQAGCGDILKPDIVLFGDPITKHAEAEAALQQADLLLVMGTSLLVSPFNLLPVYAWSGRKLSGLINREPTPMDDQFDFVIHADLGKTIEELKQEE</sequence>
<dbReference type="Gene3D" id="3.40.50.1220">
    <property type="entry name" value="TPP-binding domain"/>
    <property type="match status" value="1"/>
</dbReference>
<feature type="binding site" evidence="4">
    <location>
        <position position="35"/>
    </location>
    <ligand>
        <name>NAD(+)</name>
        <dbReference type="ChEBI" id="CHEBI:57540"/>
    </ligand>
</feature>
<feature type="active site" description="Proton acceptor" evidence="4 5">
    <location>
        <position position="122"/>
    </location>
</feature>
<feature type="binding site" evidence="4">
    <location>
        <position position="28"/>
    </location>
    <ligand>
        <name>NAD(+)</name>
        <dbReference type="ChEBI" id="CHEBI:57540"/>
    </ligand>
</feature>
<accession>A0ABX7VYX1</accession>